<dbReference type="InterPro" id="IPR017937">
    <property type="entry name" value="Thioredoxin_CS"/>
</dbReference>
<dbReference type="GeneID" id="30179989"/>
<evidence type="ECO:0000313" key="6">
    <source>
        <dbReference type="EMBL" id="ODQ48201.1"/>
    </source>
</evidence>
<sequence length="739" mass="85551">MPQMKHILLVCWILLGFNIGISQAVAKPSTGEDDLHSRVPPPLTATDFDKVLEEGFHVVEFFSPYCPHCTQLFPTWVEFYEYNQNMNGKNSKDKSNSFQIHQVDCVASGDLCEREGIQFYPMIRFYGAGSKLLGSMTTNPKDLDTMNEFANEQIIVWSESEDDDDMDASALIPGTPLYNQNKMIKAGELLKIIEGENTVPKLISFWPTSESELNNQNFQNDYNQNKIFSYYPNLHPFRNLWNLSMKKLKNFINEDKLEFNFFNCKSNPEICETLGFKSLTESRISPNLSPQVILYLPKTTGGNAISYKLKINEFHNLNTAVKSLTHWTQRTLINSELEDMKFQDIQDFIGSSTKLSRKGSIGEITDYSKVAFVQVNDPESEVPEDDAILSRLIQPIADLKSDVYLFRTTDKDAVMKFLRDQEEQMANKYIHLGVQDTAMNFDEKMFLSRTHTTFPMMICIKSGSLYSPVFTSFMSKHIRDYNKVLTFIKRNYMPTINHLTIDSKDQIFPPTLNERINSRTEKVLITLTDFQPKQYFDVEFFMSFVFHKFTFLNNRDKFNRIDEKRSMKYDKVGELRANKADSDDIIDALREKVDISYTTTDNQLYPVYLDTKKLPEIISAMKWSKLDSSRYTTGDVILIDRFNGRYWDEDDSGHKLTIEDPQQTVGLLEKVSYKKLKGKSLKHLSLFAKVPLYSFIAILIFMTYRAVRVYLQKRTVYIEKMKGLGILGVCPELEESKFD</sequence>
<protein>
    <recommendedName>
        <fullName evidence="5">Thioredoxin domain-containing protein</fullName>
    </recommendedName>
</protein>
<dbReference type="PROSITE" id="PS51352">
    <property type="entry name" value="THIOREDOXIN_2"/>
    <property type="match status" value="1"/>
</dbReference>
<dbReference type="PROSITE" id="PS00194">
    <property type="entry name" value="THIOREDOXIN_1"/>
    <property type="match status" value="1"/>
</dbReference>
<dbReference type="PANTHER" id="PTHR45672">
    <property type="entry name" value="PROTEIN DISULFIDE-ISOMERASE C17H9.14C-RELATED"/>
    <property type="match status" value="1"/>
</dbReference>
<dbReference type="PANTHER" id="PTHR45672:SF3">
    <property type="entry name" value="THIOREDOXIN DOMAIN-CONTAINING PROTEIN 5"/>
    <property type="match status" value="1"/>
</dbReference>
<proteinExistence type="inferred from homology"/>
<dbReference type="GO" id="GO:0006457">
    <property type="term" value="P:protein folding"/>
    <property type="evidence" value="ECO:0007669"/>
    <property type="project" value="TreeGrafter"/>
</dbReference>
<dbReference type="SUPFAM" id="SSF52833">
    <property type="entry name" value="Thioredoxin-like"/>
    <property type="match status" value="1"/>
</dbReference>
<evidence type="ECO:0000256" key="1">
    <source>
        <dbReference type="ARBA" id="ARBA00006347"/>
    </source>
</evidence>
<dbReference type="OrthoDB" id="72053at2759"/>
<feature type="transmembrane region" description="Helical" evidence="3">
    <location>
        <begin position="692"/>
        <end position="711"/>
    </location>
</feature>
<evidence type="ECO:0000313" key="7">
    <source>
        <dbReference type="Proteomes" id="UP000094455"/>
    </source>
</evidence>
<dbReference type="Gene3D" id="3.40.30.10">
    <property type="entry name" value="Glutaredoxin"/>
    <property type="match status" value="1"/>
</dbReference>
<evidence type="ECO:0000256" key="2">
    <source>
        <dbReference type="ARBA" id="ARBA00022729"/>
    </source>
</evidence>
<keyword evidence="7" id="KW-1185">Reference proteome</keyword>
<keyword evidence="3" id="KW-0472">Membrane</keyword>
<dbReference type="Proteomes" id="UP000094455">
    <property type="component" value="Unassembled WGS sequence"/>
</dbReference>
<comment type="similarity">
    <text evidence="1">Belongs to the protein disulfide isomerase family.</text>
</comment>
<feature type="chain" id="PRO_5009133460" description="Thioredoxin domain-containing protein" evidence="4">
    <location>
        <begin position="27"/>
        <end position="739"/>
    </location>
</feature>
<dbReference type="EMBL" id="KV454002">
    <property type="protein sequence ID" value="ODQ48201.1"/>
    <property type="molecule type" value="Genomic_DNA"/>
</dbReference>
<dbReference type="CDD" id="cd02961">
    <property type="entry name" value="PDI_a_family"/>
    <property type="match status" value="1"/>
</dbReference>
<evidence type="ECO:0000256" key="3">
    <source>
        <dbReference type="SAM" id="Phobius"/>
    </source>
</evidence>
<gene>
    <name evidence="6" type="ORF">PICMEDRAFT_58479</name>
</gene>
<dbReference type="RefSeq" id="XP_019019314.1">
    <property type="nucleotide sequence ID" value="XM_019163302.1"/>
</dbReference>
<dbReference type="AlphaFoldDB" id="A0A1E3NQ41"/>
<evidence type="ECO:0000259" key="5">
    <source>
        <dbReference type="PROSITE" id="PS51352"/>
    </source>
</evidence>
<keyword evidence="3" id="KW-1133">Transmembrane helix</keyword>
<feature type="domain" description="Thioredoxin" evidence="5">
    <location>
        <begin position="21"/>
        <end position="155"/>
    </location>
</feature>
<dbReference type="InterPro" id="IPR036249">
    <property type="entry name" value="Thioredoxin-like_sf"/>
</dbReference>
<dbReference type="InterPro" id="IPR013766">
    <property type="entry name" value="Thioredoxin_domain"/>
</dbReference>
<accession>A0A1E3NQ41</accession>
<feature type="signal peptide" evidence="4">
    <location>
        <begin position="1"/>
        <end position="26"/>
    </location>
</feature>
<keyword evidence="3" id="KW-0812">Transmembrane</keyword>
<dbReference type="InterPro" id="IPR051063">
    <property type="entry name" value="PDI"/>
</dbReference>
<dbReference type="GO" id="GO:0003756">
    <property type="term" value="F:protein disulfide isomerase activity"/>
    <property type="evidence" value="ECO:0007669"/>
    <property type="project" value="TreeGrafter"/>
</dbReference>
<evidence type="ECO:0000256" key="4">
    <source>
        <dbReference type="SAM" id="SignalP"/>
    </source>
</evidence>
<reference evidence="6 7" key="1">
    <citation type="journal article" date="2016" name="Proc. Natl. Acad. Sci. U.S.A.">
        <title>Comparative genomics of biotechnologically important yeasts.</title>
        <authorList>
            <person name="Riley R."/>
            <person name="Haridas S."/>
            <person name="Wolfe K.H."/>
            <person name="Lopes M.R."/>
            <person name="Hittinger C.T."/>
            <person name="Goeker M."/>
            <person name="Salamov A.A."/>
            <person name="Wisecaver J.H."/>
            <person name="Long T.M."/>
            <person name="Calvey C.H."/>
            <person name="Aerts A.L."/>
            <person name="Barry K.W."/>
            <person name="Choi C."/>
            <person name="Clum A."/>
            <person name="Coughlan A.Y."/>
            <person name="Deshpande S."/>
            <person name="Douglass A.P."/>
            <person name="Hanson S.J."/>
            <person name="Klenk H.-P."/>
            <person name="LaButti K.M."/>
            <person name="Lapidus A."/>
            <person name="Lindquist E.A."/>
            <person name="Lipzen A.M."/>
            <person name="Meier-Kolthoff J.P."/>
            <person name="Ohm R.A."/>
            <person name="Otillar R.P."/>
            <person name="Pangilinan J.L."/>
            <person name="Peng Y."/>
            <person name="Rokas A."/>
            <person name="Rosa C.A."/>
            <person name="Scheuner C."/>
            <person name="Sibirny A.A."/>
            <person name="Slot J.C."/>
            <person name="Stielow J.B."/>
            <person name="Sun H."/>
            <person name="Kurtzman C.P."/>
            <person name="Blackwell M."/>
            <person name="Grigoriev I.V."/>
            <person name="Jeffries T.W."/>
        </authorList>
    </citation>
    <scope>NUCLEOTIDE SEQUENCE [LARGE SCALE GENOMIC DNA]</scope>
    <source>
        <strain evidence="6 7">NRRL Y-2026</strain>
    </source>
</reference>
<name>A0A1E3NQ41_9ASCO</name>
<dbReference type="GO" id="GO:0005783">
    <property type="term" value="C:endoplasmic reticulum"/>
    <property type="evidence" value="ECO:0007669"/>
    <property type="project" value="TreeGrafter"/>
</dbReference>
<keyword evidence="2 4" id="KW-0732">Signal</keyword>
<dbReference type="STRING" id="763406.A0A1E3NQ41"/>
<dbReference type="Pfam" id="PF00085">
    <property type="entry name" value="Thioredoxin"/>
    <property type="match status" value="1"/>
</dbReference>
<organism evidence="6 7">
    <name type="scientific">Pichia membranifaciens NRRL Y-2026</name>
    <dbReference type="NCBI Taxonomy" id="763406"/>
    <lineage>
        <taxon>Eukaryota</taxon>
        <taxon>Fungi</taxon>
        <taxon>Dikarya</taxon>
        <taxon>Ascomycota</taxon>
        <taxon>Saccharomycotina</taxon>
        <taxon>Pichiomycetes</taxon>
        <taxon>Pichiales</taxon>
        <taxon>Pichiaceae</taxon>
        <taxon>Pichia</taxon>
    </lineage>
</organism>